<keyword evidence="3" id="KW-1185">Reference proteome</keyword>
<comment type="caution">
    <text evidence="2">The sequence shown here is derived from an EMBL/GenBank/DDBJ whole genome shotgun (WGS) entry which is preliminary data.</text>
</comment>
<feature type="compositionally biased region" description="Low complexity" evidence="1">
    <location>
        <begin position="111"/>
        <end position="136"/>
    </location>
</feature>
<evidence type="ECO:0000313" key="3">
    <source>
        <dbReference type="Proteomes" id="UP000238274"/>
    </source>
</evidence>
<proteinExistence type="predicted"/>
<feature type="region of interest" description="Disordered" evidence="1">
    <location>
        <begin position="111"/>
        <end position="138"/>
    </location>
</feature>
<evidence type="ECO:0000313" key="2">
    <source>
        <dbReference type="EMBL" id="POW18378.1"/>
    </source>
</evidence>
<organism evidence="2 3">
    <name type="scientific">Puccinia striiformis</name>
    <dbReference type="NCBI Taxonomy" id="27350"/>
    <lineage>
        <taxon>Eukaryota</taxon>
        <taxon>Fungi</taxon>
        <taxon>Dikarya</taxon>
        <taxon>Basidiomycota</taxon>
        <taxon>Pucciniomycotina</taxon>
        <taxon>Pucciniomycetes</taxon>
        <taxon>Pucciniales</taxon>
        <taxon>Pucciniaceae</taxon>
        <taxon>Puccinia</taxon>
    </lineage>
</organism>
<dbReference type="Proteomes" id="UP000238274">
    <property type="component" value="Unassembled WGS sequence"/>
</dbReference>
<evidence type="ECO:0000256" key="1">
    <source>
        <dbReference type="SAM" id="MobiDB-lite"/>
    </source>
</evidence>
<dbReference type="AlphaFoldDB" id="A0A2S4W9F4"/>
<reference evidence="2 3" key="1">
    <citation type="submission" date="2017-12" db="EMBL/GenBank/DDBJ databases">
        <title>Gene loss provides genomic basis for host adaptation in cereal stripe rust fungi.</title>
        <authorList>
            <person name="Xia C."/>
        </authorList>
    </citation>
    <scope>NUCLEOTIDE SEQUENCE [LARGE SCALE GENOMIC DNA]</scope>
    <source>
        <strain evidence="2 3">93TX-2</strain>
    </source>
</reference>
<sequence length="172" mass="19789">MSHHFTHTDPGSLFQSAVQAREDGQRHIKFEQSAAAREERAEAREEREVKRAETREEREEARERRALAREEREEAREKREEDREIQAAARDNKILDELAVMQADIANIIGISSPSKMISSSSKSSPPPSKNTSRSSRLNKLGLVESCREWRTGFLPKRENLIGSFKNKEIME</sequence>
<gene>
    <name evidence="2" type="ORF">PSHT_05880</name>
</gene>
<accession>A0A2S4W9F4</accession>
<protein>
    <submittedName>
        <fullName evidence="2">Uncharacterized protein</fullName>
    </submittedName>
</protein>
<dbReference type="VEuPathDB" id="FungiDB:PSHT_05880"/>
<feature type="compositionally biased region" description="Basic and acidic residues" evidence="1">
    <location>
        <begin position="20"/>
        <end position="86"/>
    </location>
</feature>
<reference evidence="3" key="2">
    <citation type="journal article" date="2018" name="BMC Genomics">
        <title>Genomic insights into host adaptation between the wheat stripe rust pathogen (Puccinia striiformis f. sp. tritici) and the barley stripe rust pathogen (Puccinia striiformis f. sp. hordei).</title>
        <authorList>
            <person name="Xia C."/>
            <person name="Wang M."/>
            <person name="Yin C."/>
            <person name="Cornejo O.E."/>
            <person name="Hulbert S.H."/>
            <person name="Chen X."/>
        </authorList>
    </citation>
    <scope>NUCLEOTIDE SEQUENCE [LARGE SCALE GENOMIC DNA]</scope>
    <source>
        <strain evidence="3">93TX-2</strain>
    </source>
</reference>
<dbReference type="EMBL" id="PKSM01000066">
    <property type="protein sequence ID" value="POW18378.1"/>
    <property type="molecule type" value="Genomic_DNA"/>
</dbReference>
<name>A0A2S4W9F4_9BASI</name>
<feature type="region of interest" description="Disordered" evidence="1">
    <location>
        <begin position="1"/>
        <end position="86"/>
    </location>
</feature>
<reference evidence="3" key="3">
    <citation type="journal article" date="2018" name="Mol. Plant Microbe Interact.">
        <title>Genome sequence resources for the wheat stripe rust pathogen (Puccinia striiformis f. sp. tritici) and the barley stripe rust pathogen (Puccinia striiformis f. sp. hordei).</title>
        <authorList>
            <person name="Xia C."/>
            <person name="Wang M."/>
            <person name="Yin C."/>
            <person name="Cornejo O.E."/>
            <person name="Hulbert S.H."/>
            <person name="Chen X."/>
        </authorList>
    </citation>
    <scope>NUCLEOTIDE SEQUENCE [LARGE SCALE GENOMIC DNA]</scope>
    <source>
        <strain evidence="3">93TX-2</strain>
    </source>
</reference>